<evidence type="ECO:0000313" key="2">
    <source>
        <dbReference type="Proteomes" id="UP000250169"/>
    </source>
</evidence>
<dbReference type="AlphaFoldDB" id="A0A2X2SSF9"/>
<name>A0A2X2SSF9_CAPOC</name>
<dbReference type="RefSeq" id="WP_111971844.1">
    <property type="nucleotide sequence ID" value="NZ_UAVS01000001.1"/>
</dbReference>
<dbReference type="Gene3D" id="3.40.1350.120">
    <property type="match status" value="1"/>
</dbReference>
<evidence type="ECO:0000313" key="1">
    <source>
        <dbReference type="EMBL" id="SQA92471.1"/>
    </source>
</evidence>
<organism evidence="1 2">
    <name type="scientific">Capnocytophaga ochracea</name>
    <dbReference type="NCBI Taxonomy" id="1018"/>
    <lineage>
        <taxon>Bacteria</taxon>
        <taxon>Pseudomonadati</taxon>
        <taxon>Bacteroidota</taxon>
        <taxon>Flavobacteriia</taxon>
        <taxon>Flavobacteriales</taxon>
        <taxon>Flavobacteriaceae</taxon>
        <taxon>Capnocytophaga</taxon>
    </lineage>
</organism>
<dbReference type="EMBL" id="UAVS01000001">
    <property type="protein sequence ID" value="SQA92471.1"/>
    <property type="molecule type" value="Genomic_DNA"/>
</dbReference>
<accession>A0A2X2SSF9</accession>
<sequence length="521" mass="61163">MNLEKWNEYHQNQTERDVSKLLHLFDEVLKMVVMYYGLQTIKEEFFSFTLYPVLNNKVKSLFEKFNNVFSQKMNYCIDKHYQLSKDKFKDVFTNIHHSQKGEEDTLQSLVMKEKKRMLSGRVWNLTQQYRTEIEMALDVAIHEGTPANQLTSVLKKYLQNPDTLFRKYRDKNGVLQFSQRAKEYRSGQGVYRSAYKNAERLARTEINIAYRTADIERWQSMDMIVGYEIKRSKHPHGCEICDMMKGIYPKSFVWVGNHPNCRCYMTPVFKKDIAGKEIYINPKLTEWIAQNENKIATAKSMPMFLWGIDRQSEGVSQRVIQAIQPFSRSTYVAFEPFSPVIIERLKKIKHNTDKQKLLQEIIDDERAKLVFQHKTNGAKTVLFDLHRGKGENLKNTLVMAKALNEKGKSVALLPEYDKIRSADAIVQFKEKLVIADFKYLKSKKINTLQKELHEGFEQASTIVLKLEKGNADLFVQSIEYLKRNERKIGDLILINKYDNILELSYKDINLGKYRKLVRGFF</sequence>
<gene>
    <name evidence="1" type="ORF">NCTC11545_00030</name>
</gene>
<dbReference type="Proteomes" id="UP000250169">
    <property type="component" value="Unassembled WGS sequence"/>
</dbReference>
<protein>
    <submittedName>
        <fullName evidence="1">Phage head morphogenesis protein, SPP1 gp7 family</fullName>
    </submittedName>
</protein>
<proteinExistence type="predicted"/>
<reference evidence="1 2" key="1">
    <citation type="submission" date="2018-06" db="EMBL/GenBank/DDBJ databases">
        <authorList>
            <consortium name="Pathogen Informatics"/>
            <person name="Doyle S."/>
        </authorList>
    </citation>
    <scope>NUCLEOTIDE SEQUENCE [LARGE SCALE GENOMIC DNA]</scope>
    <source>
        <strain evidence="1 2">NCTC11545</strain>
    </source>
</reference>